<evidence type="ECO:0000313" key="1">
    <source>
        <dbReference type="EMBL" id="CAD7420557.1"/>
    </source>
</evidence>
<name>A0A7R9HIF4_TIMPO</name>
<dbReference type="AlphaFoldDB" id="A0A7R9HIF4"/>
<protein>
    <submittedName>
        <fullName evidence="1">Uncharacterized protein</fullName>
    </submittedName>
</protein>
<organism evidence="1">
    <name type="scientific">Timema poppense</name>
    <name type="common">Walking stick</name>
    <dbReference type="NCBI Taxonomy" id="170557"/>
    <lineage>
        <taxon>Eukaryota</taxon>
        <taxon>Metazoa</taxon>
        <taxon>Ecdysozoa</taxon>
        <taxon>Arthropoda</taxon>
        <taxon>Hexapoda</taxon>
        <taxon>Insecta</taxon>
        <taxon>Pterygota</taxon>
        <taxon>Neoptera</taxon>
        <taxon>Polyneoptera</taxon>
        <taxon>Phasmatodea</taxon>
        <taxon>Timematodea</taxon>
        <taxon>Timematoidea</taxon>
        <taxon>Timematidae</taxon>
        <taxon>Timema</taxon>
    </lineage>
</organism>
<gene>
    <name evidence="1" type="ORF">TPSB3V08_LOCUS13972</name>
</gene>
<sequence>MLFTGPAHKCRLEKALHCNIKLQLMNPCQGLFVLELVSVFCAVKTGVLSRMTTLPSATVADADSFLPTGVDYLALDHSNCPPQ</sequence>
<proteinExistence type="predicted"/>
<dbReference type="EMBL" id="OD033115">
    <property type="protein sequence ID" value="CAD7420557.1"/>
    <property type="molecule type" value="Genomic_DNA"/>
</dbReference>
<accession>A0A7R9HIF4</accession>
<reference evidence="1" key="1">
    <citation type="submission" date="2020-11" db="EMBL/GenBank/DDBJ databases">
        <authorList>
            <person name="Tran Van P."/>
        </authorList>
    </citation>
    <scope>NUCLEOTIDE SEQUENCE</scope>
</reference>